<protein>
    <submittedName>
        <fullName evidence="8">TM2 domain-containing protein</fullName>
    </submittedName>
</protein>
<evidence type="ECO:0000313" key="9">
    <source>
        <dbReference type="Proteomes" id="UP000276055"/>
    </source>
</evidence>
<comment type="caution">
    <text evidence="8">The sequence shown here is derived from an EMBL/GenBank/DDBJ whole genome shotgun (WGS) entry which is preliminary data.</text>
</comment>
<feature type="region of interest" description="Disordered" evidence="5">
    <location>
        <begin position="1"/>
        <end position="23"/>
    </location>
</feature>
<evidence type="ECO:0000256" key="1">
    <source>
        <dbReference type="ARBA" id="ARBA00004141"/>
    </source>
</evidence>
<comment type="subcellular location">
    <subcellularLocation>
        <location evidence="1">Membrane</location>
        <topology evidence="1">Multi-pass membrane protein</topology>
    </subcellularLocation>
</comment>
<dbReference type="PANTHER" id="PTHR21016:SF25">
    <property type="entry name" value="TM2 DOMAIN-CONTAINING PROTEIN DDB_G0277895-RELATED"/>
    <property type="match status" value="1"/>
</dbReference>
<organism evidence="8 9">
    <name type="scientific">Arthrobacter oryzae</name>
    <dbReference type="NCBI Taxonomy" id="409290"/>
    <lineage>
        <taxon>Bacteria</taxon>
        <taxon>Bacillati</taxon>
        <taxon>Actinomycetota</taxon>
        <taxon>Actinomycetes</taxon>
        <taxon>Micrococcales</taxon>
        <taxon>Micrococcaceae</taxon>
        <taxon>Arthrobacter</taxon>
    </lineage>
</organism>
<evidence type="ECO:0000256" key="6">
    <source>
        <dbReference type="SAM" id="Phobius"/>
    </source>
</evidence>
<feature type="transmembrane region" description="Helical" evidence="6">
    <location>
        <begin position="121"/>
        <end position="139"/>
    </location>
</feature>
<dbReference type="Proteomes" id="UP000276055">
    <property type="component" value="Unassembled WGS sequence"/>
</dbReference>
<dbReference type="OrthoDB" id="2004788at2"/>
<evidence type="ECO:0000313" key="8">
    <source>
        <dbReference type="EMBL" id="RKR12663.1"/>
    </source>
</evidence>
<evidence type="ECO:0000256" key="2">
    <source>
        <dbReference type="ARBA" id="ARBA00022692"/>
    </source>
</evidence>
<dbReference type="AlphaFoldDB" id="A0A495E853"/>
<evidence type="ECO:0000259" key="7">
    <source>
        <dbReference type="Pfam" id="PF05154"/>
    </source>
</evidence>
<evidence type="ECO:0000256" key="4">
    <source>
        <dbReference type="ARBA" id="ARBA00023136"/>
    </source>
</evidence>
<dbReference type="PANTHER" id="PTHR21016">
    <property type="entry name" value="BETA-AMYLOID BINDING PROTEIN-RELATED"/>
    <property type="match status" value="1"/>
</dbReference>
<feature type="transmembrane region" description="Helical" evidence="6">
    <location>
        <begin position="47"/>
        <end position="67"/>
    </location>
</feature>
<reference evidence="8 9" key="1">
    <citation type="submission" date="2018-10" db="EMBL/GenBank/DDBJ databases">
        <title>Genomic Encyclopedia of Type Strains, Phase IV (KMG-IV): sequencing the most valuable type-strain genomes for metagenomic binning, comparative biology and taxonomic classification.</title>
        <authorList>
            <person name="Goeker M."/>
        </authorList>
    </citation>
    <scope>NUCLEOTIDE SEQUENCE [LARGE SCALE GENOMIC DNA]</scope>
    <source>
        <strain evidence="8 9">DSM 25586</strain>
    </source>
</reference>
<dbReference type="InterPro" id="IPR050932">
    <property type="entry name" value="TM2D1-3-like"/>
</dbReference>
<dbReference type="RefSeq" id="WP_120955348.1">
    <property type="nucleotide sequence ID" value="NZ_RBIR01000012.1"/>
</dbReference>
<dbReference type="GO" id="GO:0016020">
    <property type="term" value="C:membrane"/>
    <property type="evidence" value="ECO:0007669"/>
    <property type="project" value="UniProtKB-SubCell"/>
</dbReference>
<name>A0A495E853_9MICC</name>
<keyword evidence="2 6" id="KW-0812">Transmembrane</keyword>
<gene>
    <name evidence="8" type="ORF">C8D78_3770</name>
</gene>
<dbReference type="EMBL" id="RBIR01000012">
    <property type="protein sequence ID" value="RKR12663.1"/>
    <property type="molecule type" value="Genomic_DNA"/>
</dbReference>
<feature type="transmembrane region" description="Helical" evidence="6">
    <location>
        <begin position="79"/>
        <end position="100"/>
    </location>
</feature>
<proteinExistence type="predicted"/>
<keyword evidence="3 6" id="KW-1133">Transmembrane helix</keyword>
<evidence type="ECO:0000256" key="3">
    <source>
        <dbReference type="ARBA" id="ARBA00022989"/>
    </source>
</evidence>
<accession>A0A495E853</accession>
<feature type="domain" description="TM2" evidence="7">
    <location>
        <begin position="49"/>
        <end position="97"/>
    </location>
</feature>
<sequence length="245" mass="25430">MSQPTPPPAGPPASYPPAPVPYPGTPAGYQDVPEAFRKTQSSQQYAVGGKSFLTAWLLSLLLGVFGVDRFYLGKNGTGILKLVTFGGFGIWALVDLILILTNKQTDKQGYKLAGYDQHKKVALIVTAVVMVLGFIFNSTRPAPALTPATAPVTYPAASTTTPAAPVAAAPAASAAPLAAVIPAAVAGTNAEALDDDLKALGFKKVIYNSDTGKTVLLLSNWTVTGIDNPGVEQSTDKAVVVHVKK</sequence>
<dbReference type="Pfam" id="PF05154">
    <property type="entry name" value="TM2"/>
    <property type="match status" value="1"/>
</dbReference>
<dbReference type="InterPro" id="IPR007829">
    <property type="entry name" value="TM2"/>
</dbReference>
<evidence type="ECO:0000256" key="5">
    <source>
        <dbReference type="SAM" id="MobiDB-lite"/>
    </source>
</evidence>
<keyword evidence="4 6" id="KW-0472">Membrane</keyword>